<dbReference type="PANTHER" id="PTHR11232">
    <property type="entry name" value="PHOSPHOTYROSINE INTERACTION DOMAIN-CONTAINING FAMILY MEMBER"/>
    <property type="match status" value="1"/>
</dbReference>
<dbReference type="AlphaFoldDB" id="A0A9Q0MK31"/>
<reference evidence="2" key="1">
    <citation type="submission" date="2022-07" db="EMBL/GenBank/DDBJ databases">
        <authorList>
            <person name="Trinca V."/>
            <person name="Uliana J.V.C."/>
            <person name="Torres T.T."/>
            <person name="Ward R.J."/>
            <person name="Monesi N."/>
        </authorList>
    </citation>
    <scope>NUCLEOTIDE SEQUENCE</scope>
    <source>
        <strain evidence="2">HSMRA1968</strain>
        <tissue evidence="2">Whole embryos</tissue>
    </source>
</reference>
<sequence>MVVEQINLVKMAFLKIWKNNAKHRKLSEEWALATSLKDLSENHYDLDDETEAETFALKYLGNTVIESASSKEATADAVKSIISTAKATNRKLQRVNLSISPKGIEMLDSVTSETLMRVSIYKISYCSADAAHANVFAFVGSEDLDTRNSDKESLVCFAFLCPKRKVTHKVTLTVARSFEAAYQIWRESDERKKYKFAPSQNQNPSVEQETDDGEEIRSLLIDFNSDITTEICGKDHRSLLQNTWVSFDDSDTTNSHFSKSQLHDDALWERQMINCS</sequence>
<dbReference type="SMART" id="SM00462">
    <property type="entry name" value="PTB"/>
    <property type="match status" value="1"/>
</dbReference>
<keyword evidence="2" id="KW-0449">Lipoprotein</keyword>
<dbReference type="CDD" id="cd13159">
    <property type="entry name" value="PTB_LDLRAP-mammal-like"/>
    <property type="match status" value="1"/>
</dbReference>
<dbReference type="PANTHER" id="PTHR11232:SF74">
    <property type="entry name" value="PTB DOMAIN-CONTAINING ADAPTER PROTEIN CED-6-LIKE PROTEIN"/>
    <property type="match status" value="1"/>
</dbReference>
<keyword evidence="3" id="KW-1185">Reference proteome</keyword>
<accession>A0A9Q0MK31</accession>
<dbReference type="PROSITE" id="PS01179">
    <property type="entry name" value="PID"/>
    <property type="match status" value="1"/>
</dbReference>
<feature type="domain" description="PID" evidence="1">
    <location>
        <begin position="55"/>
        <end position="190"/>
    </location>
</feature>
<protein>
    <submittedName>
        <fullName evidence="2">Low density lipoprotein receptor adapter protein 1</fullName>
    </submittedName>
</protein>
<dbReference type="InterPro" id="IPR006020">
    <property type="entry name" value="PTB/PI_dom"/>
</dbReference>
<dbReference type="InterPro" id="IPR011993">
    <property type="entry name" value="PH-like_dom_sf"/>
</dbReference>
<comment type="caution">
    <text evidence="2">The sequence shown here is derived from an EMBL/GenBank/DDBJ whole genome shotgun (WGS) entry which is preliminary data.</text>
</comment>
<dbReference type="InterPro" id="IPR051133">
    <property type="entry name" value="Adapter_Engulfment-Domain"/>
</dbReference>
<evidence type="ECO:0000259" key="1">
    <source>
        <dbReference type="PROSITE" id="PS01179"/>
    </source>
</evidence>
<dbReference type="Proteomes" id="UP001151699">
    <property type="component" value="Unassembled WGS sequence"/>
</dbReference>
<name>A0A9Q0MK31_9DIPT</name>
<dbReference type="Gene3D" id="2.30.29.30">
    <property type="entry name" value="Pleckstrin-homology domain (PH domain)/Phosphotyrosine-binding domain (PTB)"/>
    <property type="match status" value="1"/>
</dbReference>
<gene>
    <name evidence="2" type="primary">LDLRAP1</name>
    <name evidence="2" type="ORF">Bhyg_15472</name>
</gene>
<dbReference type="Pfam" id="PF14719">
    <property type="entry name" value="PID_2"/>
    <property type="match status" value="1"/>
</dbReference>
<keyword evidence="2" id="KW-0675">Receptor</keyword>
<dbReference type="SUPFAM" id="SSF50729">
    <property type="entry name" value="PH domain-like"/>
    <property type="match status" value="1"/>
</dbReference>
<evidence type="ECO:0000313" key="3">
    <source>
        <dbReference type="Proteomes" id="UP001151699"/>
    </source>
</evidence>
<dbReference type="OrthoDB" id="9999955at2759"/>
<organism evidence="2 3">
    <name type="scientific">Pseudolycoriella hygida</name>
    <dbReference type="NCBI Taxonomy" id="35572"/>
    <lineage>
        <taxon>Eukaryota</taxon>
        <taxon>Metazoa</taxon>
        <taxon>Ecdysozoa</taxon>
        <taxon>Arthropoda</taxon>
        <taxon>Hexapoda</taxon>
        <taxon>Insecta</taxon>
        <taxon>Pterygota</taxon>
        <taxon>Neoptera</taxon>
        <taxon>Endopterygota</taxon>
        <taxon>Diptera</taxon>
        <taxon>Nematocera</taxon>
        <taxon>Sciaroidea</taxon>
        <taxon>Sciaridae</taxon>
        <taxon>Pseudolycoriella</taxon>
    </lineage>
</organism>
<evidence type="ECO:0000313" key="2">
    <source>
        <dbReference type="EMBL" id="KAJ6597364.1"/>
    </source>
</evidence>
<dbReference type="EMBL" id="WJQU01006380">
    <property type="protein sequence ID" value="KAJ6597364.1"/>
    <property type="molecule type" value="Genomic_DNA"/>
</dbReference>
<proteinExistence type="predicted"/>